<reference evidence="1 2" key="1">
    <citation type="journal article" date="2018" name="Sci. Rep.">
        <title>Genomic signatures of local adaptation to the degree of environmental predictability in rotifers.</title>
        <authorList>
            <person name="Franch-Gras L."/>
            <person name="Hahn C."/>
            <person name="Garcia-Roger E.M."/>
            <person name="Carmona M.J."/>
            <person name="Serra M."/>
            <person name="Gomez A."/>
        </authorList>
    </citation>
    <scope>NUCLEOTIDE SEQUENCE [LARGE SCALE GENOMIC DNA]</scope>
    <source>
        <strain evidence="1">HYR1</strain>
    </source>
</reference>
<keyword evidence="2" id="KW-1185">Reference proteome</keyword>
<comment type="caution">
    <text evidence="1">The sequence shown here is derived from an EMBL/GenBank/DDBJ whole genome shotgun (WGS) entry which is preliminary data.</text>
</comment>
<gene>
    <name evidence="1" type="ORF">BpHYR1_011241</name>
</gene>
<proteinExistence type="predicted"/>
<dbReference type="EMBL" id="REGN01002012">
    <property type="protein sequence ID" value="RNA30938.1"/>
    <property type="molecule type" value="Genomic_DNA"/>
</dbReference>
<evidence type="ECO:0000313" key="1">
    <source>
        <dbReference type="EMBL" id="RNA30938.1"/>
    </source>
</evidence>
<organism evidence="1 2">
    <name type="scientific">Brachionus plicatilis</name>
    <name type="common">Marine rotifer</name>
    <name type="synonym">Brachionus muelleri</name>
    <dbReference type="NCBI Taxonomy" id="10195"/>
    <lineage>
        <taxon>Eukaryota</taxon>
        <taxon>Metazoa</taxon>
        <taxon>Spiralia</taxon>
        <taxon>Gnathifera</taxon>
        <taxon>Rotifera</taxon>
        <taxon>Eurotatoria</taxon>
        <taxon>Monogononta</taxon>
        <taxon>Pseudotrocha</taxon>
        <taxon>Ploima</taxon>
        <taxon>Brachionidae</taxon>
        <taxon>Brachionus</taxon>
    </lineage>
</organism>
<protein>
    <submittedName>
        <fullName evidence="1">Uncharacterized protein</fullName>
    </submittedName>
</protein>
<name>A0A3M7S5R4_BRAPC</name>
<evidence type="ECO:0000313" key="2">
    <source>
        <dbReference type="Proteomes" id="UP000276133"/>
    </source>
</evidence>
<dbReference type="Proteomes" id="UP000276133">
    <property type="component" value="Unassembled WGS sequence"/>
</dbReference>
<accession>A0A3M7S5R4</accession>
<sequence length="70" mass="8029">MSTCMGGGARKNEYDSKTVAESFSIHPSTDHMRKDSEISRNLSKYVCFIKSVKKNTKNKKISQKKMKKQK</sequence>
<dbReference type="AlphaFoldDB" id="A0A3M7S5R4"/>